<keyword evidence="1" id="KW-0472">Membrane</keyword>
<organism evidence="2 3">
    <name type="scientific">Popillia japonica</name>
    <name type="common">Japanese beetle</name>
    <dbReference type="NCBI Taxonomy" id="7064"/>
    <lineage>
        <taxon>Eukaryota</taxon>
        <taxon>Metazoa</taxon>
        <taxon>Ecdysozoa</taxon>
        <taxon>Arthropoda</taxon>
        <taxon>Hexapoda</taxon>
        <taxon>Insecta</taxon>
        <taxon>Pterygota</taxon>
        <taxon>Neoptera</taxon>
        <taxon>Endopterygota</taxon>
        <taxon>Coleoptera</taxon>
        <taxon>Polyphaga</taxon>
        <taxon>Scarabaeiformia</taxon>
        <taxon>Scarabaeidae</taxon>
        <taxon>Rutelinae</taxon>
        <taxon>Popillia</taxon>
    </lineage>
</organism>
<evidence type="ECO:0000256" key="1">
    <source>
        <dbReference type="SAM" id="Phobius"/>
    </source>
</evidence>
<comment type="caution">
    <text evidence="2">The sequence shown here is derived from an EMBL/GenBank/DDBJ whole genome shotgun (WGS) entry which is preliminary data.</text>
</comment>
<evidence type="ECO:0000313" key="3">
    <source>
        <dbReference type="Proteomes" id="UP001458880"/>
    </source>
</evidence>
<proteinExistence type="predicted"/>
<reference evidence="2 3" key="1">
    <citation type="journal article" date="2024" name="BMC Genomics">
        <title>De novo assembly and annotation of Popillia japonica's genome with initial clues to its potential as an invasive pest.</title>
        <authorList>
            <person name="Cucini C."/>
            <person name="Boschi S."/>
            <person name="Funari R."/>
            <person name="Cardaioli E."/>
            <person name="Iannotti N."/>
            <person name="Marturano G."/>
            <person name="Paoli F."/>
            <person name="Bruttini M."/>
            <person name="Carapelli A."/>
            <person name="Frati F."/>
            <person name="Nardi F."/>
        </authorList>
    </citation>
    <scope>NUCLEOTIDE SEQUENCE [LARGE SCALE GENOMIC DNA]</scope>
    <source>
        <strain evidence="2">DMR45628</strain>
    </source>
</reference>
<accession>A0AAW1M0Q1</accession>
<dbReference type="Proteomes" id="UP001458880">
    <property type="component" value="Unassembled WGS sequence"/>
</dbReference>
<feature type="transmembrane region" description="Helical" evidence="1">
    <location>
        <begin position="35"/>
        <end position="56"/>
    </location>
</feature>
<protein>
    <submittedName>
        <fullName evidence="2">Uncharacterized protein</fullName>
    </submittedName>
</protein>
<evidence type="ECO:0000313" key="2">
    <source>
        <dbReference type="EMBL" id="KAK9739738.1"/>
    </source>
</evidence>
<name>A0AAW1M0Q1_POPJA</name>
<dbReference type="AlphaFoldDB" id="A0AAW1M0Q1"/>
<sequence length="122" mass="13659">MVLIRNFKSTFSDTLNRLQTKLISNESISVSICPIARFVIRILLLLFFFVTGKILAITADSRASRTLGYPGLVSIQVGESGARARSHAADLVRRTRSDRHCREYPVDKRVPQFPANSHGVED</sequence>
<keyword evidence="3" id="KW-1185">Reference proteome</keyword>
<dbReference type="EMBL" id="JASPKY010000071">
    <property type="protein sequence ID" value="KAK9739738.1"/>
    <property type="molecule type" value="Genomic_DNA"/>
</dbReference>
<gene>
    <name evidence="2" type="ORF">QE152_g8775</name>
</gene>
<keyword evidence="1" id="KW-1133">Transmembrane helix</keyword>
<keyword evidence="1" id="KW-0812">Transmembrane</keyword>